<feature type="chain" id="PRO_5006916897" description="Secreted protein" evidence="1">
    <location>
        <begin position="21"/>
        <end position="77"/>
    </location>
</feature>
<sequence>MFTKTALALLISLVSLTANAYFCLSGYHYSENYSFQASCDYYRLQDLMRGKTYNTSCYKGLIFYYYCQLDEKPVSAK</sequence>
<dbReference type="AlphaFoldDB" id="A0A0W0XTR4"/>
<name>A0A0W0XTR4_9GAMM</name>
<dbReference type="STRING" id="45073.Lqui_2276"/>
<gene>
    <name evidence="2" type="ORF">Lqui_2276</name>
</gene>
<keyword evidence="1" id="KW-0732">Signal</keyword>
<reference evidence="2 3" key="1">
    <citation type="submission" date="2015-11" db="EMBL/GenBank/DDBJ databases">
        <title>Genomic analysis of 38 Legionella species identifies large and diverse effector repertoires.</title>
        <authorList>
            <person name="Burstein D."/>
            <person name="Amaro F."/>
            <person name="Zusman T."/>
            <person name="Lifshitz Z."/>
            <person name="Cohen O."/>
            <person name="Gilbert J.A."/>
            <person name="Pupko T."/>
            <person name="Shuman H.A."/>
            <person name="Segal G."/>
        </authorList>
    </citation>
    <scope>NUCLEOTIDE SEQUENCE [LARGE SCALE GENOMIC DNA]</scope>
    <source>
        <strain evidence="2 3">CDC#1442-AUS-E</strain>
    </source>
</reference>
<feature type="signal peptide" evidence="1">
    <location>
        <begin position="1"/>
        <end position="20"/>
    </location>
</feature>
<dbReference type="RefSeq" id="WP_058508358.1">
    <property type="nucleotide sequence ID" value="NZ_CAAAIK010000009.1"/>
</dbReference>
<protein>
    <recommendedName>
        <fullName evidence="4">Secreted protein</fullName>
    </recommendedName>
</protein>
<dbReference type="OrthoDB" id="9867537at2"/>
<evidence type="ECO:0008006" key="4">
    <source>
        <dbReference type="Google" id="ProtNLM"/>
    </source>
</evidence>
<dbReference type="PATRIC" id="fig|45073.5.peg.2405"/>
<proteinExistence type="predicted"/>
<evidence type="ECO:0000313" key="2">
    <source>
        <dbReference type="EMBL" id="KTD48012.1"/>
    </source>
</evidence>
<accession>A0A0W0XTR4</accession>
<keyword evidence="3" id="KW-1185">Reference proteome</keyword>
<dbReference type="EMBL" id="LNYS01000018">
    <property type="protein sequence ID" value="KTD48012.1"/>
    <property type="molecule type" value="Genomic_DNA"/>
</dbReference>
<dbReference type="Proteomes" id="UP000054618">
    <property type="component" value="Unassembled WGS sequence"/>
</dbReference>
<evidence type="ECO:0000313" key="3">
    <source>
        <dbReference type="Proteomes" id="UP000054618"/>
    </source>
</evidence>
<comment type="caution">
    <text evidence="2">The sequence shown here is derived from an EMBL/GenBank/DDBJ whole genome shotgun (WGS) entry which is preliminary data.</text>
</comment>
<organism evidence="2 3">
    <name type="scientific">Legionella quinlivanii</name>
    <dbReference type="NCBI Taxonomy" id="45073"/>
    <lineage>
        <taxon>Bacteria</taxon>
        <taxon>Pseudomonadati</taxon>
        <taxon>Pseudomonadota</taxon>
        <taxon>Gammaproteobacteria</taxon>
        <taxon>Legionellales</taxon>
        <taxon>Legionellaceae</taxon>
        <taxon>Legionella</taxon>
    </lineage>
</organism>
<evidence type="ECO:0000256" key="1">
    <source>
        <dbReference type="SAM" id="SignalP"/>
    </source>
</evidence>